<dbReference type="PANTHER" id="PTHR45436">
    <property type="entry name" value="SENSOR HISTIDINE KINASE YKOH"/>
    <property type="match status" value="1"/>
</dbReference>
<keyword evidence="5" id="KW-0808">Transferase</keyword>
<organism evidence="15 16">
    <name type="scientific">Undibacter mobilis</name>
    <dbReference type="NCBI Taxonomy" id="2292256"/>
    <lineage>
        <taxon>Bacteria</taxon>
        <taxon>Pseudomonadati</taxon>
        <taxon>Pseudomonadota</taxon>
        <taxon>Alphaproteobacteria</taxon>
        <taxon>Hyphomicrobiales</taxon>
        <taxon>Nitrobacteraceae</taxon>
        <taxon>Undibacter</taxon>
    </lineage>
</organism>
<keyword evidence="4" id="KW-0597">Phosphoprotein</keyword>
<gene>
    <name evidence="15" type="ORF">DXH78_16160</name>
</gene>
<feature type="transmembrane region" description="Helical" evidence="12">
    <location>
        <begin position="6"/>
        <end position="33"/>
    </location>
</feature>
<keyword evidence="7 15" id="KW-0418">Kinase</keyword>
<dbReference type="PANTHER" id="PTHR45436:SF5">
    <property type="entry name" value="SENSOR HISTIDINE KINASE TRCS"/>
    <property type="match status" value="1"/>
</dbReference>
<feature type="compositionally biased region" description="Basic and acidic residues" evidence="11">
    <location>
        <begin position="402"/>
        <end position="418"/>
    </location>
</feature>
<feature type="domain" description="HAMP" evidence="14">
    <location>
        <begin position="190"/>
        <end position="241"/>
    </location>
</feature>
<evidence type="ECO:0000256" key="5">
    <source>
        <dbReference type="ARBA" id="ARBA00022679"/>
    </source>
</evidence>
<dbReference type="PROSITE" id="PS50885">
    <property type="entry name" value="HAMP"/>
    <property type="match status" value="1"/>
</dbReference>
<keyword evidence="6 12" id="KW-0812">Transmembrane</keyword>
<evidence type="ECO:0000256" key="9">
    <source>
        <dbReference type="ARBA" id="ARBA00023012"/>
    </source>
</evidence>
<dbReference type="InterPro" id="IPR004358">
    <property type="entry name" value="Sig_transdc_His_kin-like_C"/>
</dbReference>
<dbReference type="PRINTS" id="PR00344">
    <property type="entry name" value="BCTRLSENSOR"/>
</dbReference>
<dbReference type="EC" id="2.7.13.3" evidence="3"/>
<dbReference type="Pfam" id="PF02518">
    <property type="entry name" value="HATPase_c"/>
    <property type="match status" value="1"/>
</dbReference>
<protein>
    <recommendedName>
        <fullName evidence="3">histidine kinase</fullName>
        <ecNumber evidence="3">2.7.13.3</ecNumber>
    </recommendedName>
</protein>
<evidence type="ECO:0000256" key="4">
    <source>
        <dbReference type="ARBA" id="ARBA00022553"/>
    </source>
</evidence>
<dbReference type="RefSeq" id="WP_115518250.1">
    <property type="nucleotide sequence ID" value="NZ_QRGO01000002.1"/>
</dbReference>
<dbReference type="SUPFAM" id="SSF47384">
    <property type="entry name" value="Homodimeric domain of signal transducing histidine kinase"/>
    <property type="match status" value="1"/>
</dbReference>
<comment type="subcellular location">
    <subcellularLocation>
        <location evidence="2">Membrane</location>
    </subcellularLocation>
</comment>
<dbReference type="OrthoDB" id="9809567at2"/>
<accession>A0A371B3H9</accession>
<keyword evidence="8 12" id="KW-1133">Transmembrane helix</keyword>
<keyword evidence="10 12" id="KW-0472">Membrane</keyword>
<dbReference type="AlphaFoldDB" id="A0A371B3H9"/>
<dbReference type="InterPro" id="IPR003594">
    <property type="entry name" value="HATPase_dom"/>
</dbReference>
<sequence length="458" mass="49469">MRFNSLALRLFLSATVWAVTILLVTGIVLSSLYRQTVERSFDRRLGVYLRTLVADVASPADDRFPQALGEPLFELPLSGWYWQVTRLDSGKPDLRASRSLWDGGLPHLEAKGVAAAPDGSRQGYVTGPEDQRLRLVERNIDLGEEGQYLVAVAGDAAEITDDVRAFDRALLATFSILAAVLLLTTMFQVRFGLAPLKRITDSLAAIRSGNAERLAGDFPVEIAPLARETNALIEANKGIVERARTHVGNLAHALKTPLSVMVNEAAARPGDPLADKVQEQAAIMRDQVARHLERARIAARVTVVGSVTEVLPVVEALARTMEKIHRGRGIAIEVRTENSGAPDAIRFRGERADLEEMLGNLIDNACKWAASRVAIEVMREGAGEAQRVRVVVDDDGPGLTPAEREQVARRGRRLDESKPGSGLGLSIVVELAGLYGGELKLGSAPIGGLRAELTLPAG</sequence>
<dbReference type="GO" id="GO:0005886">
    <property type="term" value="C:plasma membrane"/>
    <property type="evidence" value="ECO:0007669"/>
    <property type="project" value="TreeGrafter"/>
</dbReference>
<dbReference type="SMART" id="SM00387">
    <property type="entry name" value="HATPase_c"/>
    <property type="match status" value="1"/>
</dbReference>
<feature type="region of interest" description="Disordered" evidence="11">
    <location>
        <begin position="396"/>
        <end position="419"/>
    </location>
</feature>
<dbReference type="InterPro" id="IPR003660">
    <property type="entry name" value="HAMP_dom"/>
</dbReference>
<evidence type="ECO:0000256" key="12">
    <source>
        <dbReference type="SAM" id="Phobius"/>
    </source>
</evidence>
<name>A0A371B3H9_9BRAD</name>
<feature type="transmembrane region" description="Helical" evidence="12">
    <location>
        <begin position="169"/>
        <end position="189"/>
    </location>
</feature>
<reference evidence="16" key="1">
    <citation type="submission" date="2018-08" db="EMBL/GenBank/DDBJ databases">
        <authorList>
            <person name="Kim S.-J."/>
            <person name="Jung G.-Y."/>
        </authorList>
    </citation>
    <scope>NUCLEOTIDE SEQUENCE [LARGE SCALE GENOMIC DNA]</scope>
    <source>
        <strain evidence="16">GY_H</strain>
    </source>
</reference>
<dbReference type="Proteomes" id="UP000263993">
    <property type="component" value="Unassembled WGS sequence"/>
</dbReference>
<dbReference type="PROSITE" id="PS50109">
    <property type="entry name" value="HIS_KIN"/>
    <property type="match status" value="1"/>
</dbReference>
<dbReference type="SUPFAM" id="SSF55874">
    <property type="entry name" value="ATPase domain of HSP90 chaperone/DNA topoisomerase II/histidine kinase"/>
    <property type="match status" value="1"/>
</dbReference>
<proteinExistence type="predicted"/>
<dbReference type="InterPro" id="IPR050428">
    <property type="entry name" value="TCS_sensor_his_kinase"/>
</dbReference>
<evidence type="ECO:0000256" key="6">
    <source>
        <dbReference type="ARBA" id="ARBA00022692"/>
    </source>
</evidence>
<evidence type="ECO:0000256" key="1">
    <source>
        <dbReference type="ARBA" id="ARBA00000085"/>
    </source>
</evidence>
<keyword evidence="16" id="KW-1185">Reference proteome</keyword>
<dbReference type="EMBL" id="QRGO01000002">
    <property type="protein sequence ID" value="RDV02129.1"/>
    <property type="molecule type" value="Genomic_DNA"/>
</dbReference>
<evidence type="ECO:0000256" key="11">
    <source>
        <dbReference type="SAM" id="MobiDB-lite"/>
    </source>
</evidence>
<evidence type="ECO:0000313" key="16">
    <source>
        <dbReference type="Proteomes" id="UP000263993"/>
    </source>
</evidence>
<evidence type="ECO:0000256" key="2">
    <source>
        <dbReference type="ARBA" id="ARBA00004370"/>
    </source>
</evidence>
<dbReference type="InterPro" id="IPR036890">
    <property type="entry name" value="HATPase_C_sf"/>
</dbReference>
<evidence type="ECO:0000256" key="7">
    <source>
        <dbReference type="ARBA" id="ARBA00022777"/>
    </source>
</evidence>
<evidence type="ECO:0000313" key="15">
    <source>
        <dbReference type="EMBL" id="RDV02129.1"/>
    </source>
</evidence>
<evidence type="ECO:0000256" key="10">
    <source>
        <dbReference type="ARBA" id="ARBA00023136"/>
    </source>
</evidence>
<evidence type="ECO:0000256" key="3">
    <source>
        <dbReference type="ARBA" id="ARBA00012438"/>
    </source>
</evidence>
<evidence type="ECO:0000259" key="14">
    <source>
        <dbReference type="PROSITE" id="PS50885"/>
    </source>
</evidence>
<comment type="caution">
    <text evidence="15">The sequence shown here is derived from an EMBL/GenBank/DDBJ whole genome shotgun (WGS) entry which is preliminary data.</text>
</comment>
<keyword evidence="9" id="KW-0902">Two-component regulatory system</keyword>
<dbReference type="Gene3D" id="1.10.287.130">
    <property type="match status" value="1"/>
</dbReference>
<evidence type="ECO:0000259" key="13">
    <source>
        <dbReference type="PROSITE" id="PS50109"/>
    </source>
</evidence>
<dbReference type="GO" id="GO:0000155">
    <property type="term" value="F:phosphorelay sensor kinase activity"/>
    <property type="evidence" value="ECO:0007669"/>
    <property type="project" value="InterPro"/>
</dbReference>
<feature type="domain" description="Histidine kinase" evidence="13">
    <location>
        <begin position="249"/>
        <end position="458"/>
    </location>
</feature>
<evidence type="ECO:0000256" key="8">
    <source>
        <dbReference type="ARBA" id="ARBA00022989"/>
    </source>
</evidence>
<dbReference type="InterPro" id="IPR005467">
    <property type="entry name" value="His_kinase_dom"/>
</dbReference>
<dbReference type="Gene3D" id="3.30.565.10">
    <property type="entry name" value="Histidine kinase-like ATPase, C-terminal domain"/>
    <property type="match status" value="1"/>
</dbReference>
<comment type="catalytic activity">
    <reaction evidence="1">
        <text>ATP + protein L-histidine = ADP + protein N-phospho-L-histidine.</text>
        <dbReference type="EC" id="2.7.13.3"/>
    </reaction>
</comment>
<dbReference type="InterPro" id="IPR036097">
    <property type="entry name" value="HisK_dim/P_sf"/>
</dbReference>